<dbReference type="PANTHER" id="PTHR23513:SF11">
    <property type="entry name" value="STAPHYLOFERRIN A TRANSPORTER"/>
    <property type="match status" value="1"/>
</dbReference>
<dbReference type="EMBL" id="UINC01007274">
    <property type="protein sequence ID" value="SVA32402.1"/>
    <property type="molecule type" value="Genomic_DNA"/>
</dbReference>
<dbReference type="InterPro" id="IPR010290">
    <property type="entry name" value="TM_effector"/>
</dbReference>
<feature type="transmembrane region" description="Helical" evidence="7">
    <location>
        <begin position="21"/>
        <end position="43"/>
    </location>
</feature>
<accession>A0A381UW87</accession>
<gene>
    <name evidence="8" type="ORF">METZ01_LOCUS85256</name>
</gene>
<evidence type="ECO:0000256" key="2">
    <source>
        <dbReference type="ARBA" id="ARBA00022448"/>
    </source>
</evidence>
<evidence type="ECO:0000313" key="8">
    <source>
        <dbReference type="EMBL" id="SVA32402.1"/>
    </source>
</evidence>
<feature type="non-terminal residue" evidence="8">
    <location>
        <position position="153"/>
    </location>
</feature>
<keyword evidence="3" id="KW-1003">Cell membrane</keyword>
<name>A0A381UW87_9ZZZZ</name>
<comment type="subcellular location">
    <subcellularLocation>
        <location evidence="1">Cell membrane</location>
        <topology evidence="1">Multi-pass membrane protein</topology>
    </subcellularLocation>
</comment>
<dbReference type="Gene3D" id="1.20.1250.20">
    <property type="entry name" value="MFS general substrate transporter like domains"/>
    <property type="match status" value="1"/>
</dbReference>
<protein>
    <recommendedName>
        <fullName evidence="9">Major facilitator superfamily (MFS) profile domain-containing protein</fullName>
    </recommendedName>
</protein>
<dbReference type="InterPro" id="IPR036259">
    <property type="entry name" value="MFS_trans_sf"/>
</dbReference>
<evidence type="ECO:0000256" key="5">
    <source>
        <dbReference type="ARBA" id="ARBA00022989"/>
    </source>
</evidence>
<organism evidence="8">
    <name type="scientific">marine metagenome</name>
    <dbReference type="NCBI Taxonomy" id="408172"/>
    <lineage>
        <taxon>unclassified sequences</taxon>
        <taxon>metagenomes</taxon>
        <taxon>ecological metagenomes</taxon>
    </lineage>
</organism>
<evidence type="ECO:0000256" key="3">
    <source>
        <dbReference type="ARBA" id="ARBA00022475"/>
    </source>
</evidence>
<dbReference type="Pfam" id="PF05977">
    <property type="entry name" value="MFS_3"/>
    <property type="match status" value="1"/>
</dbReference>
<keyword evidence="2" id="KW-0813">Transport</keyword>
<sequence length="153" mass="17027">MNDLLKRTFISFRVPGYRLMWVADIGLNWAEFMEIIILSWYVLESTNSPLMLGLFGALRFTGTLAAPFFGVVVDRLGRRKIFLASRISFLAISSTMLLLSLNQALTVPIVLALASVVGMCRSMDMIVRQSVLPEIVGEEKLQNGVALSRTGRD</sequence>
<dbReference type="GO" id="GO:0005886">
    <property type="term" value="C:plasma membrane"/>
    <property type="evidence" value="ECO:0007669"/>
    <property type="project" value="UniProtKB-SubCell"/>
</dbReference>
<dbReference type="AlphaFoldDB" id="A0A381UW87"/>
<evidence type="ECO:0000256" key="6">
    <source>
        <dbReference type="ARBA" id="ARBA00023136"/>
    </source>
</evidence>
<evidence type="ECO:0000256" key="4">
    <source>
        <dbReference type="ARBA" id="ARBA00022692"/>
    </source>
</evidence>
<feature type="transmembrane region" description="Helical" evidence="7">
    <location>
        <begin position="81"/>
        <end position="99"/>
    </location>
</feature>
<dbReference type="SUPFAM" id="SSF103473">
    <property type="entry name" value="MFS general substrate transporter"/>
    <property type="match status" value="1"/>
</dbReference>
<evidence type="ECO:0000256" key="1">
    <source>
        <dbReference type="ARBA" id="ARBA00004651"/>
    </source>
</evidence>
<keyword evidence="4 7" id="KW-0812">Transmembrane</keyword>
<evidence type="ECO:0008006" key="9">
    <source>
        <dbReference type="Google" id="ProtNLM"/>
    </source>
</evidence>
<keyword evidence="6 7" id="KW-0472">Membrane</keyword>
<proteinExistence type="predicted"/>
<feature type="transmembrane region" description="Helical" evidence="7">
    <location>
        <begin position="105"/>
        <end position="123"/>
    </location>
</feature>
<feature type="transmembrane region" description="Helical" evidence="7">
    <location>
        <begin position="49"/>
        <end position="69"/>
    </location>
</feature>
<dbReference type="PANTHER" id="PTHR23513">
    <property type="entry name" value="INTEGRAL MEMBRANE EFFLUX PROTEIN-RELATED"/>
    <property type="match status" value="1"/>
</dbReference>
<reference evidence="8" key="1">
    <citation type="submission" date="2018-05" db="EMBL/GenBank/DDBJ databases">
        <authorList>
            <person name="Lanie J.A."/>
            <person name="Ng W.-L."/>
            <person name="Kazmierczak K.M."/>
            <person name="Andrzejewski T.M."/>
            <person name="Davidsen T.M."/>
            <person name="Wayne K.J."/>
            <person name="Tettelin H."/>
            <person name="Glass J.I."/>
            <person name="Rusch D."/>
            <person name="Podicherti R."/>
            <person name="Tsui H.-C.T."/>
            <person name="Winkler M.E."/>
        </authorList>
    </citation>
    <scope>NUCLEOTIDE SEQUENCE</scope>
</reference>
<keyword evidence="5 7" id="KW-1133">Transmembrane helix</keyword>
<evidence type="ECO:0000256" key="7">
    <source>
        <dbReference type="SAM" id="Phobius"/>
    </source>
</evidence>